<dbReference type="InterPro" id="IPR036259">
    <property type="entry name" value="MFS_trans_sf"/>
</dbReference>
<keyword evidence="2" id="KW-0813">Transport</keyword>
<feature type="transmembrane region" description="Helical" evidence="7">
    <location>
        <begin position="287"/>
        <end position="308"/>
    </location>
</feature>
<keyword evidence="3 7" id="KW-0812">Transmembrane</keyword>
<evidence type="ECO:0000256" key="6">
    <source>
        <dbReference type="SAM" id="MobiDB-lite"/>
    </source>
</evidence>
<dbReference type="AlphaFoldDB" id="A0A507BB97"/>
<feature type="transmembrane region" description="Helical" evidence="7">
    <location>
        <begin position="601"/>
        <end position="621"/>
    </location>
</feature>
<dbReference type="PANTHER" id="PTHR42718:SF11">
    <property type="entry name" value="MAJOR FACILITATOR SUPERFAMILY (MFS) PROFILE DOMAIN-CONTAINING PROTEIN"/>
    <property type="match status" value="1"/>
</dbReference>
<feature type="compositionally biased region" description="Polar residues" evidence="6">
    <location>
        <begin position="477"/>
        <end position="490"/>
    </location>
</feature>
<feature type="transmembrane region" description="Helical" evidence="7">
    <location>
        <begin position="863"/>
        <end position="883"/>
    </location>
</feature>
<feature type="transmembrane region" description="Helical" evidence="7">
    <location>
        <begin position="532"/>
        <end position="552"/>
    </location>
</feature>
<gene>
    <name evidence="9" type="ORF">E0L32_000238</name>
</gene>
<feature type="compositionally biased region" description="Basic and acidic residues" evidence="6">
    <location>
        <begin position="491"/>
        <end position="510"/>
    </location>
</feature>
<dbReference type="Gene3D" id="1.20.1250.20">
    <property type="entry name" value="MFS general substrate transporter like domains"/>
    <property type="match status" value="2"/>
</dbReference>
<feature type="transmembrane region" description="Helical" evidence="7">
    <location>
        <begin position="889"/>
        <end position="916"/>
    </location>
</feature>
<feature type="transmembrane region" description="Helical" evidence="7">
    <location>
        <begin position="758"/>
        <end position="776"/>
    </location>
</feature>
<feature type="transmembrane region" description="Helical" evidence="7">
    <location>
        <begin position="416"/>
        <end position="434"/>
    </location>
</feature>
<accession>A0A507BB97</accession>
<dbReference type="CDD" id="cd06179">
    <property type="entry name" value="MFS_TRI12_like"/>
    <property type="match status" value="1"/>
</dbReference>
<reference evidence="9 10" key="1">
    <citation type="submission" date="2019-06" db="EMBL/GenBank/DDBJ databases">
        <title>Draft genome sequence of the filamentous fungus Phialemoniopsis curvata isolated from diesel fuel.</title>
        <authorList>
            <person name="Varaljay V.A."/>
            <person name="Lyon W.J."/>
            <person name="Crouch A.L."/>
            <person name="Drake C.E."/>
            <person name="Hollomon J.M."/>
            <person name="Nadeau L.J."/>
            <person name="Nunn H.S."/>
            <person name="Stevenson B.S."/>
            <person name="Bojanowski C.L."/>
            <person name="Crookes-Goodson W.J."/>
        </authorList>
    </citation>
    <scope>NUCLEOTIDE SEQUENCE [LARGE SCALE GENOMIC DNA]</scope>
    <source>
        <strain evidence="9 10">D216</strain>
    </source>
</reference>
<evidence type="ECO:0000256" key="3">
    <source>
        <dbReference type="ARBA" id="ARBA00022692"/>
    </source>
</evidence>
<dbReference type="InParanoid" id="A0A507BB97"/>
<proteinExistence type="predicted"/>
<feature type="domain" description="Major facilitator superfamily (MFS) profile" evidence="8">
    <location>
        <begin position="1"/>
        <end position="439"/>
    </location>
</feature>
<dbReference type="Pfam" id="PF06609">
    <property type="entry name" value="TRI12"/>
    <property type="match status" value="1"/>
</dbReference>
<feature type="transmembrane region" description="Helical" evidence="7">
    <location>
        <begin position="690"/>
        <end position="710"/>
    </location>
</feature>
<evidence type="ECO:0000256" key="4">
    <source>
        <dbReference type="ARBA" id="ARBA00022989"/>
    </source>
</evidence>
<evidence type="ECO:0000259" key="8">
    <source>
        <dbReference type="PROSITE" id="PS50850"/>
    </source>
</evidence>
<dbReference type="SUPFAM" id="SSF103473">
    <property type="entry name" value="MFS general substrate transporter"/>
    <property type="match status" value="2"/>
</dbReference>
<dbReference type="EMBL" id="SKBQ01000001">
    <property type="protein sequence ID" value="TPX15904.1"/>
    <property type="molecule type" value="Genomic_DNA"/>
</dbReference>
<dbReference type="InterPro" id="IPR011701">
    <property type="entry name" value="MFS"/>
</dbReference>
<feature type="transmembrane region" description="Helical" evidence="7">
    <location>
        <begin position="211"/>
        <end position="231"/>
    </location>
</feature>
<name>A0A507BB97_9PEZI</name>
<sequence>MGEFLISGFNIILPELAGALDIPAGSRTWPASVFSLVTSGFLLPMARLGDMWGPYYVFNGGLIWLLIWTLVAGFSKNYIMLIVCRALQGLGPAAFLPTGIMMLGSTYRPGPRKNLIFSLYGAAAPLGFFFGIFIAGIAGQFLTWKWYFYLGSIVLFITVLIALFSLPRDRKDLVLDAKMDWWGVATIIPGLILVVFAFTDGGHAPNGWSTPYIYVTFIAGMLFLAAAVYVEGWVAEQPLLPPVIFKPKYMKLLLITLCMSYGVFGVYLFYSSFYIELVMHASTLLTTAWFAPMAVGGMIIATVGGFTLHLLSGRILLLISGTGNLVSCLMFAIHPENGTYWAYIFPAMICATIGIDITYNVSNIFITTSLPRDAQGPAGAVIHSLVFLGISFFLGIADLVVAENEHKGLAGSYKTAFWLGVGLSGAALVGYAFIKIGSAKSELTYEEKMRQAEADAALSENSQEARGHTSVLRDSPQPMSDQIQTATAESRSTEKAEATTQRHENPRDDSDALSITEAALGNNLPDGYFKSLPFIGTLAGLSLGVISSYVIFVMATNVLTFTNADIGPSANISWVSIARTLGQSTMYLIQGRLSDLFGRRWFFIGGNLVALLGVIICAVSQNVDTLIVGSAIYGMGECVQVSFGVAIGELIPNKDRPLVMSFVFLTSAPFSAFGPTIARRMISVGLGWRWCYYLGIIVIGAAAILLFFFYHPPTFHMLHERKSKRKQMQELDYVGIFLWTAGLTLFLMGLSWGGGSAAVISTLVVGALTLVVFGFWEAYANLKYPIMPMHFFKNRGYIGLVAMATIASCFYYSAILLWPQQVQAMFTTDVTYAGWLSCTVSAATSLGQGVAGIFIRYGGNSQYWLIFASVTMVAFVVGLAALTPETKNMGIAFTIIGPFWVGYIELAALSLAPLFLKPEDIGLASGMLASIRSAGGSVAVAVYTTILTNRLTTTLNAHVGSAAVQAGYPSDKVPALVAAVKGNSWTKLPLSDVVKKAIQGAIPTAYGQAFKTVYLASLAFGGLAIIGSLLTKDARSLLDDTVARRMHGKGIGGDIEMKPAPKTVDNNDD</sequence>
<dbReference type="PANTHER" id="PTHR42718">
    <property type="entry name" value="MAJOR FACILITATOR SUPERFAMILY MULTIDRUG TRANSPORTER MFSC"/>
    <property type="match status" value="1"/>
</dbReference>
<dbReference type="GO" id="GO:0016020">
    <property type="term" value="C:membrane"/>
    <property type="evidence" value="ECO:0007669"/>
    <property type="project" value="UniProtKB-SubCell"/>
</dbReference>
<feature type="transmembrane region" description="Helical" evidence="7">
    <location>
        <begin position="627"/>
        <end position="651"/>
    </location>
</feature>
<dbReference type="GO" id="GO:0022857">
    <property type="term" value="F:transmembrane transporter activity"/>
    <property type="evidence" value="ECO:0007669"/>
    <property type="project" value="InterPro"/>
</dbReference>
<feature type="transmembrane region" description="Helical" evidence="7">
    <location>
        <begin position="78"/>
        <end position="103"/>
    </location>
</feature>
<feature type="region of interest" description="Disordered" evidence="6">
    <location>
        <begin position="454"/>
        <end position="512"/>
    </location>
</feature>
<evidence type="ECO:0000256" key="7">
    <source>
        <dbReference type="SAM" id="Phobius"/>
    </source>
</evidence>
<feature type="transmembrane region" description="Helical" evidence="7">
    <location>
        <begin position="179"/>
        <end position="199"/>
    </location>
</feature>
<feature type="transmembrane region" description="Helical" evidence="7">
    <location>
        <begin position="146"/>
        <end position="167"/>
    </location>
</feature>
<feature type="transmembrane region" description="Helical" evidence="7">
    <location>
        <begin position="252"/>
        <end position="275"/>
    </location>
</feature>
<feature type="transmembrane region" description="Helical" evidence="7">
    <location>
        <begin position="923"/>
        <end position="946"/>
    </location>
</feature>
<comment type="subcellular location">
    <subcellularLocation>
        <location evidence="1">Membrane</location>
        <topology evidence="1">Multi-pass membrane protein</topology>
    </subcellularLocation>
</comment>
<dbReference type="InterPro" id="IPR020846">
    <property type="entry name" value="MFS_dom"/>
</dbReference>
<feature type="domain" description="Major facilitator superfamily (MFS) profile" evidence="8">
    <location>
        <begin position="528"/>
        <end position="1036"/>
    </location>
</feature>
<dbReference type="PROSITE" id="PS50850">
    <property type="entry name" value="MFS"/>
    <property type="match status" value="2"/>
</dbReference>
<evidence type="ECO:0000256" key="5">
    <source>
        <dbReference type="ARBA" id="ARBA00023136"/>
    </source>
</evidence>
<dbReference type="OrthoDB" id="5086884at2759"/>
<keyword evidence="10" id="KW-1185">Reference proteome</keyword>
<dbReference type="GeneID" id="41967685"/>
<keyword evidence="4 7" id="KW-1133">Transmembrane helix</keyword>
<feature type="transmembrane region" description="Helical" evidence="7">
    <location>
        <begin position="115"/>
        <end position="140"/>
    </location>
</feature>
<feature type="transmembrane region" description="Helical" evidence="7">
    <location>
        <begin position="830"/>
        <end position="851"/>
    </location>
</feature>
<feature type="transmembrane region" description="Helical" evidence="7">
    <location>
        <begin position="797"/>
        <end position="818"/>
    </location>
</feature>
<feature type="transmembrane region" description="Helical" evidence="7">
    <location>
        <begin position="658"/>
        <end position="678"/>
    </location>
</feature>
<feature type="region of interest" description="Disordered" evidence="6">
    <location>
        <begin position="1050"/>
        <end position="1069"/>
    </location>
</feature>
<dbReference type="Gene3D" id="1.20.1720.10">
    <property type="entry name" value="Multidrug resistance protein D"/>
    <property type="match status" value="1"/>
</dbReference>
<protein>
    <recommendedName>
        <fullName evidence="8">Major facilitator superfamily (MFS) profile domain-containing protein</fullName>
    </recommendedName>
</protein>
<feature type="transmembrane region" description="Helical" evidence="7">
    <location>
        <begin position="378"/>
        <end position="396"/>
    </location>
</feature>
<feature type="transmembrane region" description="Helical" evidence="7">
    <location>
        <begin position="1013"/>
        <end position="1031"/>
    </location>
</feature>
<evidence type="ECO:0000313" key="10">
    <source>
        <dbReference type="Proteomes" id="UP000319257"/>
    </source>
</evidence>
<dbReference type="Pfam" id="PF07690">
    <property type="entry name" value="MFS_1"/>
    <property type="match status" value="1"/>
</dbReference>
<dbReference type="InterPro" id="IPR010573">
    <property type="entry name" value="MFS_Str1/Tri12-like"/>
</dbReference>
<organism evidence="9 10">
    <name type="scientific">Thyridium curvatum</name>
    <dbReference type="NCBI Taxonomy" id="1093900"/>
    <lineage>
        <taxon>Eukaryota</taxon>
        <taxon>Fungi</taxon>
        <taxon>Dikarya</taxon>
        <taxon>Ascomycota</taxon>
        <taxon>Pezizomycotina</taxon>
        <taxon>Sordariomycetes</taxon>
        <taxon>Sordariomycetidae</taxon>
        <taxon>Thyridiales</taxon>
        <taxon>Thyridiaceae</taxon>
        <taxon>Thyridium</taxon>
    </lineage>
</organism>
<feature type="transmembrane region" description="Helical" evidence="7">
    <location>
        <begin position="731"/>
        <end position="752"/>
    </location>
</feature>
<comment type="caution">
    <text evidence="9">The sequence shown here is derived from an EMBL/GenBank/DDBJ whole genome shotgun (WGS) entry which is preliminary data.</text>
</comment>
<evidence type="ECO:0000313" key="9">
    <source>
        <dbReference type="EMBL" id="TPX15904.1"/>
    </source>
</evidence>
<keyword evidence="5 7" id="KW-0472">Membrane</keyword>
<evidence type="ECO:0000256" key="1">
    <source>
        <dbReference type="ARBA" id="ARBA00004141"/>
    </source>
</evidence>
<dbReference type="InterPro" id="IPR053791">
    <property type="entry name" value="MFS_Tri12-like"/>
</dbReference>
<feature type="transmembrane region" description="Helical" evidence="7">
    <location>
        <begin position="55"/>
        <end position="72"/>
    </location>
</feature>
<evidence type="ECO:0000256" key="2">
    <source>
        <dbReference type="ARBA" id="ARBA00022448"/>
    </source>
</evidence>
<dbReference type="RefSeq" id="XP_030997615.1">
    <property type="nucleotide sequence ID" value="XM_031136563.1"/>
</dbReference>
<feature type="transmembrane region" description="Helical" evidence="7">
    <location>
        <begin position="340"/>
        <end position="366"/>
    </location>
</feature>
<dbReference type="Proteomes" id="UP000319257">
    <property type="component" value="Unassembled WGS sequence"/>
</dbReference>